<keyword evidence="2" id="KW-1133">Transmembrane helix</keyword>
<keyword evidence="2" id="KW-0812">Transmembrane</keyword>
<sequence length="229" mass="26069">MYEKHIKRPFDFALALFGLVLFWPILLIIAIAVRINMGSPVVFTQERPGLGGEIFKIKKFRTMTDARDAEGNLLPDENRLTKIGKLLRISSGDEASELVNILKGDMAIVGPRPLVPEYLGYYTQEESHRQDVRPGLTGLAQVNGRSFISWEEIFAYDIKYVNSITFSGDLKILLSTVKKVFEKKDIADVSEAWKDDDGRYHCKMGGKEVILHNPLNVERERTNAQRNRQ</sequence>
<feature type="transmembrane region" description="Helical" evidence="2">
    <location>
        <begin position="12"/>
        <end position="33"/>
    </location>
</feature>
<evidence type="ECO:0000313" key="4">
    <source>
        <dbReference type="EMBL" id="NDO68169.1"/>
    </source>
</evidence>
<comment type="caution">
    <text evidence="4">The sequence shown here is derived from an EMBL/GenBank/DDBJ whole genome shotgun (WGS) entry which is preliminary data.</text>
</comment>
<dbReference type="PANTHER" id="PTHR30576">
    <property type="entry name" value="COLANIC BIOSYNTHESIS UDP-GLUCOSE LIPID CARRIER TRANSFERASE"/>
    <property type="match status" value="1"/>
</dbReference>
<dbReference type="GO" id="GO:0016780">
    <property type="term" value="F:phosphotransferase activity, for other substituted phosphate groups"/>
    <property type="evidence" value="ECO:0007669"/>
    <property type="project" value="TreeGrafter"/>
</dbReference>
<dbReference type="InterPro" id="IPR003362">
    <property type="entry name" value="Bact_transf"/>
</dbReference>
<reference evidence="4 5" key="1">
    <citation type="submission" date="2019-07" db="EMBL/GenBank/DDBJ databases">
        <title>Draft genome sequences of 15 bacterial species constituting the stable defined intestinal microbiota of the GM15 gnotobiotic mouse model.</title>
        <authorList>
            <person name="Elie C."/>
            <person name="Mathieu A."/>
            <person name="Saliou A."/>
            <person name="Darnaud M."/>
            <person name="Leulier F."/>
            <person name="Tamellini A."/>
        </authorList>
    </citation>
    <scope>NUCLEOTIDE SEQUENCE [LARGE SCALE GENOMIC DNA]</scope>
    <source>
        <strain evidence="5">ASF 502</strain>
    </source>
</reference>
<dbReference type="Pfam" id="PF02397">
    <property type="entry name" value="Bac_transf"/>
    <property type="match status" value="1"/>
</dbReference>
<evidence type="ECO:0000256" key="1">
    <source>
        <dbReference type="ARBA" id="ARBA00006464"/>
    </source>
</evidence>
<dbReference type="EMBL" id="VIRB01000036">
    <property type="protein sequence ID" value="NDO68169.1"/>
    <property type="molecule type" value="Genomic_DNA"/>
</dbReference>
<proteinExistence type="inferred from homology"/>
<comment type="similarity">
    <text evidence="1">Belongs to the bacterial sugar transferase family.</text>
</comment>
<evidence type="ECO:0000256" key="2">
    <source>
        <dbReference type="SAM" id="Phobius"/>
    </source>
</evidence>
<dbReference type="Proteomes" id="UP000474104">
    <property type="component" value="Unassembled WGS sequence"/>
</dbReference>
<organism evidence="4 5">
    <name type="scientific">Schaedlerella arabinosiphila</name>
    <dbReference type="NCBI Taxonomy" id="2044587"/>
    <lineage>
        <taxon>Bacteria</taxon>
        <taxon>Bacillati</taxon>
        <taxon>Bacillota</taxon>
        <taxon>Clostridia</taxon>
        <taxon>Lachnospirales</taxon>
        <taxon>Lachnospiraceae</taxon>
        <taxon>Schaedlerella</taxon>
    </lineage>
</organism>
<dbReference type="AlphaFoldDB" id="A0A9X5H594"/>
<evidence type="ECO:0000259" key="3">
    <source>
        <dbReference type="Pfam" id="PF02397"/>
    </source>
</evidence>
<feature type="domain" description="Bacterial sugar transferase" evidence="3">
    <location>
        <begin position="7"/>
        <end position="181"/>
    </location>
</feature>
<protein>
    <submittedName>
        <fullName evidence="4">Sugar transferase</fullName>
    </submittedName>
</protein>
<evidence type="ECO:0000313" key="5">
    <source>
        <dbReference type="Proteomes" id="UP000474104"/>
    </source>
</evidence>
<accession>A0A9X5H594</accession>
<keyword evidence="2" id="KW-0472">Membrane</keyword>
<dbReference type="PANTHER" id="PTHR30576:SF8">
    <property type="entry name" value="UNDECAPRENYL-PHOSPHATE GALACTOSE PHOSPHOTRANSFERASE"/>
    <property type="match status" value="1"/>
</dbReference>
<name>A0A9X5H594_9FIRM</name>
<dbReference type="OrthoDB" id="9808602at2"/>
<gene>
    <name evidence="4" type="ORF">FMM80_05365</name>
</gene>
<keyword evidence="4" id="KW-0808">Transferase</keyword>